<comment type="catalytic activity">
    <reaction evidence="1">
        <text>beta-D-fructose 1,6-bisphosphate = D-glyceraldehyde 3-phosphate + dihydroxyacetone phosphate</text>
        <dbReference type="Rhea" id="RHEA:14729"/>
        <dbReference type="ChEBI" id="CHEBI:32966"/>
        <dbReference type="ChEBI" id="CHEBI:57642"/>
        <dbReference type="ChEBI" id="CHEBI:59776"/>
        <dbReference type="EC" id="4.1.2.13"/>
    </reaction>
</comment>
<protein>
    <recommendedName>
        <fullName evidence="5">fructose-bisphosphate aldolase</fullName>
        <ecNumber evidence="5">4.1.2.13</ecNumber>
    </recommendedName>
    <alternativeName>
        <fullName evidence="10">Fructose-1,6-bisphosphate aldolase</fullName>
    </alternativeName>
</protein>
<evidence type="ECO:0000313" key="15">
    <source>
        <dbReference type="Proteomes" id="UP000320781"/>
    </source>
</evidence>
<feature type="binding site" evidence="13">
    <location>
        <position position="135"/>
    </location>
    <ligand>
        <name>Zn(2+)</name>
        <dbReference type="ChEBI" id="CHEBI:29105"/>
        <label>2</label>
    </ligand>
</feature>
<dbReference type="EC" id="4.1.2.13" evidence="5"/>
<dbReference type="Pfam" id="PF01116">
    <property type="entry name" value="F_bP_aldolase"/>
    <property type="match status" value="1"/>
</dbReference>
<dbReference type="PANTHER" id="PTHR30304:SF0">
    <property type="entry name" value="D-TAGATOSE-1,6-BISPHOSPHATE ALDOLASE SUBUNIT GATY-RELATED"/>
    <property type="match status" value="1"/>
</dbReference>
<feature type="active site" description="Proton donor" evidence="11">
    <location>
        <position position="83"/>
    </location>
</feature>
<evidence type="ECO:0000256" key="1">
    <source>
        <dbReference type="ARBA" id="ARBA00000441"/>
    </source>
</evidence>
<evidence type="ECO:0000256" key="10">
    <source>
        <dbReference type="ARBA" id="ARBA00031804"/>
    </source>
</evidence>
<dbReference type="EMBL" id="SOKU01000286">
    <property type="protein sequence ID" value="TES84843.1"/>
    <property type="molecule type" value="Genomic_DNA"/>
</dbReference>
<feature type="binding site" evidence="13">
    <location>
        <position position="178"/>
    </location>
    <ligand>
        <name>Zn(2+)</name>
        <dbReference type="ChEBI" id="CHEBI:29105"/>
        <label>1</label>
        <note>catalytic</note>
    </ligand>
</feature>
<evidence type="ECO:0000256" key="4">
    <source>
        <dbReference type="ARBA" id="ARBA00005812"/>
    </source>
</evidence>
<feature type="binding site" evidence="13">
    <location>
        <position position="84"/>
    </location>
    <ligand>
        <name>Zn(2+)</name>
        <dbReference type="ChEBI" id="CHEBI:29105"/>
        <label>1</label>
        <note>catalytic</note>
    </ligand>
</feature>
<dbReference type="GO" id="GO:0004332">
    <property type="term" value="F:fructose-bisphosphate aldolase activity"/>
    <property type="evidence" value="ECO:0007669"/>
    <property type="project" value="UniProtKB-EC"/>
</dbReference>
<keyword evidence="8" id="KW-0324">Glycolysis</keyword>
<evidence type="ECO:0000256" key="13">
    <source>
        <dbReference type="PIRSR" id="PIRSR001359-3"/>
    </source>
</evidence>
<comment type="similarity">
    <text evidence="4">Belongs to the class II fructose-bisphosphate aldolase family.</text>
</comment>
<comment type="cofactor">
    <cofactor evidence="13">
        <name>Zn(2+)</name>
        <dbReference type="ChEBI" id="CHEBI:29105"/>
    </cofactor>
    <text evidence="13">Binds 2 Zn(2+) ions per subunit. One is catalytic and the other provides a structural contribution.</text>
</comment>
<evidence type="ECO:0000256" key="9">
    <source>
        <dbReference type="ARBA" id="ARBA00023239"/>
    </source>
</evidence>
<proteinExistence type="inferred from homology"/>
<feature type="binding site" evidence="12">
    <location>
        <begin position="252"/>
        <end position="255"/>
    </location>
    <ligand>
        <name>dihydroxyacetone phosphate</name>
        <dbReference type="ChEBI" id="CHEBI:57642"/>
    </ligand>
</feature>
<keyword evidence="7 13" id="KW-0862">Zinc</keyword>
<dbReference type="InterPro" id="IPR013785">
    <property type="entry name" value="Aldolase_TIM"/>
</dbReference>
<evidence type="ECO:0000313" key="14">
    <source>
        <dbReference type="EMBL" id="TES84843.1"/>
    </source>
</evidence>
<dbReference type="PROSITE" id="PS00602">
    <property type="entry name" value="ALDOLASE_CLASS_II_1"/>
    <property type="match status" value="1"/>
</dbReference>
<feature type="binding site" evidence="13">
    <location>
        <position position="209"/>
    </location>
    <ligand>
        <name>Zn(2+)</name>
        <dbReference type="ChEBI" id="CHEBI:29105"/>
        <label>1</label>
        <note>catalytic</note>
    </ligand>
</feature>
<organism evidence="14 15">
    <name type="scientific">Aerophobetes bacterium</name>
    <dbReference type="NCBI Taxonomy" id="2030807"/>
    <lineage>
        <taxon>Bacteria</taxon>
        <taxon>Candidatus Aerophobota</taxon>
    </lineage>
</organism>
<evidence type="ECO:0000256" key="7">
    <source>
        <dbReference type="ARBA" id="ARBA00022833"/>
    </source>
</evidence>
<keyword evidence="9" id="KW-0456">Lyase</keyword>
<dbReference type="GO" id="GO:0008270">
    <property type="term" value="F:zinc ion binding"/>
    <property type="evidence" value="ECO:0007669"/>
    <property type="project" value="InterPro"/>
</dbReference>
<comment type="function">
    <text evidence="2">Catalyzes the aldol condensation of dihydroxyacetone phosphate (DHAP or glycerone-phosphate) with glyceraldehyde 3-phosphate (G3P) to form fructose 1,6-bisphosphate (FBP) in gluconeogenesis and the reverse reaction in glycolysis.</text>
</comment>
<evidence type="ECO:0000256" key="6">
    <source>
        <dbReference type="ARBA" id="ARBA00022723"/>
    </source>
</evidence>
<comment type="pathway">
    <text evidence="3">Carbohydrate degradation; glycolysis; D-glyceraldehyde 3-phosphate and glycerone phosphate from D-glucose: step 4/4.</text>
</comment>
<dbReference type="PROSITE" id="PS00806">
    <property type="entry name" value="ALDOLASE_CLASS_II_2"/>
    <property type="match status" value="1"/>
</dbReference>
<dbReference type="InterPro" id="IPR000771">
    <property type="entry name" value="FBA_II"/>
</dbReference>
<dbReference type="PANTHER" id="PTHR30304">
    <property type="entry name" value="D-TAGATOSE-1,6-BISPHOSPHATE ALDOLASE"/>
    <property type="match status" value="1"/>
</dbReference>
<evidence type="ECO:0000256" key="2">
    <source>
        <dbReference type="ARBA" id="ARBA00002181"/>
    </source>
</evidence>
<feature type="binding site" evidence="12">
    <location>
        <begin position="210"/>
        <end position="212"/>
    </location>
    <ligand>
        <name>dihydroxyacetone phosphate</name>
        <dbReference type="ChEBI" id="CHEBI:57642"/>
    </ligand>
</feature>
<dbReference type="GO" id="GO:0006096">
    <property type="term" value="P:glycolytic process"/>
    <property type="evidence" value="ECO:0007669"/>
    <property type="project" value="UniProtKB-KW"/>
</dbReference>
<dbReference type="PIRSF" id="PIRSF001359">
    <property type="entry name" value="F_bP_aldolase_II"/>
    <property type="match status" value="1"/>
</dbReference>
<feature type="binding site" evidence="12">
    <location>
        <position position="179"/>
    </location>
    <ligand>
        <name>dihydroxyacetone phosphate</name>
        <dbReference type="ChEBI" id="CHEBI:57642"/>
    </ligand>
</feature>
<feature type="binding site" evidence="13">
    <location>
        <position position="105"/>
    </location>
    <ligand>
        <name>Zn(2+)</name>
        <dbReference type="ChEBI" id="CHEBI:29105"/>
        <label>2</label>
    </ligand>
</feature>
<accession>A0A523QH80</accession>
<evidence type="ECO:0000256" key="3">
    <source>
        <dbReference type="ARBA" id="ARBA00004714"/>
    </source>
</evidence>
<dbReference type="InterPro" id="IPR050246">
    <property type="entry name" value="Class_II_FBP_aldolase"/>
</dbReference>
<dbReference type="FunFam" id="3.20.20.70:FF:000111">
    <property type="entry name" value="Fructose-1,6-bisphosphate aldolase"/>
    <property type="match status" value="1"/>
</dbReference>
<dbReference type="AlphaFoldDB" id="A0A523QH80"/>
<evidence type="ECO:0000256" key="8">
    <source>
        <dbReference type="ARBA" id="ARBA00023152"/>
    </source>
</evidence>
<reference evidence="14 15" key="1">
    <citation type="submission" date="2019-03" db="EMBL/GenBank/DDBJ databases">
        <title>Metabolic potential of uncultured bacteria and archaea associated with petroleum seepage in deep-sea sediments.</title>
        <authorList>
            <person name="Dong X."/>
            <person name="Hubert C."/>
        </authorList>
    </citation>
    <scope>NUCLEOTIDE SEQUENCE [LARGE SCALE GENOMIC DNA]</scope>
    <source>
        <strain evidence="14">E44_bin92</strain>
    </source>
</reference>
<evidence type="ECO:0000256" key="5">
    <source>
        <dbReference type="ARBA" id="ARBA00013068"/>
    </source>
</evidence>
<dbReference type="Gene3D" id="3.20.20.70">
    <property type="entry name" value="Aldolase class I"/>
    <property type="match status" value="1"/>
</dbReference>
<keyword evidence="6 13" id="KW-0479">Metal-binding</keyword>
<dbReference type="NCBIfam" id="TIGR00167">
    <property type="entry name" value="cbbA"/>
    <property type="match status" value="1"/>
</dbReference>
<gene>
    <name evidence="14" type="ORF">E3J95_05840</name>
</gene>
<name>A0A523QH80_UNCAE</name>
<dbReference type="Proteomes" id="UP000320781">
    <property type="component" value="Unassembled WGS sequence"/>
</dbReference>
<dbReference type="SUPFAM" id="SSF51569">
    <property type="entry name" value="Aldolase"/>
    <property type="match status" value="1"/>
</dbReference>
<sequence>MPLVTLRQVLDEAQKREFAVGAFNFNNMEQLQGVMQAFKNTRCFGIIQASRGALKYTNHDFLHHLALAAVELFPDVPIVLHLDHGDSLDTVKKVISLGFTSVMIDGSRLSFEENVALTRSVVDFAHPRGVSVEGELGVLGGIEEDVEGKSAFTDPDQVEEFVAKTGVDALAVAVGTSHGAYKFSAEPRIRQDLIQETHRRVPDCAVVLHGASSVPSSLIEEIDRYGGSMSKAKGVPIKMLQEAIKRGIRKINVDTDVRLAVTATIRRVLNERPDVFDPREYLGEARKRITSIVEEKTRAFGGANRVPEDFQPISLKDQAARYSRG</sequence>
<evidence type="ECO:0000256" key="11">
    <source>
        <dbReference type="PIRSR" id="PIRSR001359-1"/>
    </source>
</evidence>
<dbReference type="CDD" id="cd00947">
    <property type="entry name" value="TBP_aldolase_IIB"/>
    <property type="match status" value="1"/>
</dbReference>
<comment type="caution">
    <text evidence="14">The sequence shown here is derived from an EMBL/GenBank/DDBJ whole genome shotgun (WGS) entry which is preliminary data.</text>
</comment>
<evidence type="ECO:0000256" key="12">
    <source>
        <dbReference type="PIRSR" id="PIRSR001359-2"/>
    </source>
</evidence>